<sequence length="173" mass="19273">MAPNQVSDAALVLPEVTVDLSIGGGKWTCGYKCHECLFATMSPEPYVESDAYAVSWDPELAAVVHEWHETPTEQAFRDGVEDVLSLIEARDARKILSDCRALDSFTADDEWLREEWVPQLVSAGVESLAVVYPEDSLAKFELDKTARTYTDLTIETMFATDVPEARAWLQARA</sequence>
<protein>
    <recommendedName>
        <fullName evidence="3">SpoIIAA-like</fullName>
    </recommendedName>
</protein>
<evidence type="ECO:0000313" key="1">
    <source>
        <dbReference type="EMBL" id="SEM98673.1"/>
    </source>
</evidence>
<keyword evidence="2" id="KW-1185">Reference proteome</keyword>
<dbReference type="EMBL" id="FOCX01000001">
    <property type="protein sequence ID" value="SEM98673.1"/>
    <property type="molecule type" value="Genomic_DNA"/>
</dbReference>
<evidence type="ECO:0000313" key="2">
    <source>
        <dbReference type="Proteomes" id="UP000198775"/>
    </source>
</evidence>
<reference evidence="2" key="1">
    <citation type="submission" date="2016-10" db="EMBL/GenBank/DDBJ databases">
        <authorList>
            <person name="Varghese N."/>
            <person name="Submissions S."/>
        </authorList>
    </citation>
    <scope>NUCLEOTIDE SEQUENCE [LARGE SCALE GENOMIC DNA]</scope>
    <source>
        <strain evidence="2">IBRC-M 10043</strain>
    </source>
</reference>
<evidence type="ECO:0008006" key="3">
    <source>
        <dbReference type="Google" id="ProtNLM"/>
    </source>
</evidence>
<accession>A0A1H8CU66</accession>
<dbReference type="Proteomes" id="UP000198775">
    <property type="component" value="Unassembled WGS sequence"/>
</dbReference>
<dbReference type="AlphaFoldDB" id="A0A1H8CU66"/>
<name>A0A1H8CU66_9EURY</name>
<proteinExistence type="predicted"/>
<gene>
    <name evidence="1" type="ORF">SAMN05216388_100186</name>
</gene>
<organism evidence="1 2">
    <name type="scientific">Halorientalis persicus</name>
    <dbReference type="NCBI Taxonomy" id="1367881"/>
    <lineage>
        <taxon>Archaea</taxon>
        <taxon>Methanobacteriati</taxon>
        <taxon>Methanobacteriota</taxon>
        <taxon>Stenosarchaea group</taxon>
        <taxon>Halobacteria</taxon>
        <taxon>Halobacteriales</taxon>
        <taxon>Haloarculaceae</taxon>
        <taxon>Halorientalis</taxon>
    </lineage>
</organism>